<dbReference type="Proteomes" id="UP000502699">
    <property type="component" value="Chromosome"/>
</dbReference>
<protein>
    <submittedName>
        <fullName evidence="1">Uncharacterized protein</fullName>
    </submittedName>
</protein>
<evidence type="ECO:0000313" key="2">
    <source>
        <dbReference type="Proteomes" id="UP000502699"/>
    </source>
</evidence>
<name>A0A6G7VF39_9GAMM</name>
<sequence>MAKESGEAGLDAAILALEQNLLLAIRQSQSLYRSSESSQLSNGEEMDAMPVRDMAVCLLKRGISGTKRTIRKIDPDHD</sequence>
<keyword evidence="2" id="KW-1185">Reference proteome</keyword>
<dbReference type="RefSeq" id="WP_166271243.1">
    <property type="nucleotide sequence ID" value="NZ_CP048029.1"/>
</dbReference>
<dbReference type="AlphaFoldDB" id="A0A6G7VF39"/>
<accession>A0A6G7VF39</accession>
<organism evidence="1 2">
    <name type="scientific">Caldichromatium japonicum</name>
    <dbReference type="NCBI Taxonomy" id="2699430"/>
    <lineage>
        <taxon>Bacteria</taxon>
        <taxon>Pseudomonadati</taxon>
        <taxon>Pseudomonadota</taxon>
        <taxon>Gammaproteobacteria</taxon>
        <taxon>Chromatiales</taxon>
        <taxon>Chromatiaceae</taxon>
        <taxon>Caldichromatium</taxon>
    </lineage>
</organism>
<evidence type="ECO:0000313" key="1">
    <source>
        <dbReference type="EMBL" id="QIK38486.1"/>
    </source>
</evidence>
<gene>
    <name evidence="1" type="ORF">GWK36_11390</name>
</gene>
<proteinExistence type="predicted"/>
<dbReference type="KEGG" id="cjap:GWK36_11390"/>
<dbReference type="EMBL" id="CP048029">
    <property type="protein sequence ID" value="QIK38486.1"/>
    <property type="molecule type" value="Genomic_DNA"/>
</dbReference>
<reference evidence="2" key="1">
    <citation type="submission" date="2020-01" db="EMBL/GenBank/DDBJ databases">
        <title>Caldichromatium gen. nov., sp. nov., a thermophilic purple sulfur bacterium member of the family Chromatiaceae isolated from Nakabusa hot spring, Japan.</title>
        <authorList>
            <person name="Saini M.K."/>
            <person name="Hanada S."/>
            <person name="Tank M."/>
        </authorList>
    </citation>
    <scope>NUCLEOTIDE SEQUENCE [LARGE SCALE GENOMIC DNA]</scope>
    <source>
        <strain evidence="2">No.7</strain>
    </source>
</reference>